<reference evidence="1 2" key="1">
    <citation type="submission" date="2016-12" db="EMBL/GenBank/DDBJ databases">
        <authorList>
            <person name="Song W.-J."/>
            <person name="Kurnit D.M."/>
        </authorList>
    </citation>
    <scope>NUCLEOTIDE SEQUENCE [LARGE SCALE GENOMIC DNA]</scope>
    <source>
        <strain evidence="1 2">STM7296</strain>
    </source>
</reference>
<organism evidence="1 2">
    <name type="scientific">Paraburkholderia ribeironis</name>
    <dbReference type="NCBI Taxonomy" id="1247936"/>
    <lineage>
        <taxon>Bacteria</taxon>
        <taxon>Pseudomonadati</taxon>
        <taxon>Pseudomonadota</taxon>
        <taxon>Betaproteobacteria</taxon>
        <taxon>Burkholderiales</taxon>
        <taxon>Burkholderiaceae</taxon>
        <taxon>Paraburkholderia</taxon>
    </lineage>
</organism>
<keyword evidence="2" id="KW-1185">Reference proteome</keyword>
<gene>
    <name evidence="1" type="ORF">BN2475_470182</name>
</gene>
<accession>A0A1N7SAN1</accession>
<name>A0A1N7SAN1_9BURK</name>
<dbReference type="STRING" id="1247936.BN2475_470182"/>
<dbReference type="AlphaFoldDB" id="A0A1N7SAN1"/>
<dbReference type="Proteomes" id="UP000187012">
    <property type="component" value="Unassembled WGS sequence"/>
</dbReference>
<evidence type="ECO:0000313" key="1">
    <source>
        <dbReference type="EMBL" id="SIT44447.1"/>
    </source>
</evidence>
<evidence type="ECO:0000313" key="2">
    <source>
        <dbReference type="Proteomes" id="UP000187012"/>
    </source>
</evidence>
<protein>
    <submittedName>
        <fullName evidence="1">Uncharacterized protein</fullName>
    </submittedName>
</protein>
<sequence length="58" mass="6053">MAVDDMMAELGNAANYKANRGSSGSQAAVRRVPGCGTRLSRGCAAGRRVLRAAPLNEF</sequence>
<proteinExistence type="predicted"/>
<dbReference type="EMBL" id="CYGX02000047">
    <property type="protein sequence ID" value="SIT44447.1"/>
    <property type="molecule type" value="Genomic_DNA"/>
</dbReference>